<proteinExistence type="inferred from homology"/>
<dbReference type="GO" id="GO:0006351">
    <property type="term" value="P:DNA-templated transcription"/>
    <property type="evidence" value="ECO:0007669"/>
    <property type="project" value="InterPro"/>
</dbReference>
<dbReference type="CDD" id="cd12148">
    <property type="entry name" value="fungal_TF_MHR"/>
    <property type="match status" value="1"/>
</dbReference>
<feature type="compositionally biased region" description="Low complexity" evidence="9">
    <location>
        <begin position="125"/>
        <end position="153"/>
    </location>
</feature>
<evidence type="ECO:0000256" key="9">
    <source>
        <dbReference type="SAM" id="MobiDB-lite"/>
    </source>
</evidence>
<dbReference type="Proteomes" id="UP001265746">
    <property type="component" value="Unassembled WGS sequence"/>
</dbReference>
<dbReference type="GO" id="GO:0000981">
    <property type="term" value="F:DNA-binding transcription factor activity, RNA polymerase II-specific"/>
    <property type="evidence" value="ECO:0007669"/>
    <property type="project" value="InterPro"/>
</dbReference>
<dbReference type="SUPFAM" id="SSF57701">
    <property type="entry name" value="Zn2/Cys6 DNA-binding domain"/>
    <property type="match status" value="1"/>
</dbReference>
<dbReference type="SMART" id="SM00066">
    <property type="entry name" value="GAL4"/>
    <property type="match status" value="1"/>
</dbReference>
<reference evidence="11" key="1">
    <citation type="submission" date="2023-06" db="EMBL/GenBank/DDBJ databases">
        <authorList>
            <person name="Noh H."/>
        </authorList>
    </citation>
    <scope>NUCLEOTIDE SEQUENCE</scope>
    <source>
        <strain evidence="11">DUCC20226</strain>
    </source>
</reference>
<evidence type="ECO:0000256" key="2">
    <source>
        <dbReference type="ARBA" id="ARBA00022833"/>
    </source>
</evidence>
<dbReference type="Pfam" id="PF04082">
    <property type="entry name" value="Fungal_trans"/>
    <property type="match status" value="1"/>
</dbReference>
<feature type="region of interest" description="Disordered" evidence="9">
    <location>
        <begin position="97"/>
        <end position="158"/>
    </location>
</feature>
<dbReference type="Pfam" id="PF00172">
    <property type="entry name" value="Zn_clus"/>
    <property type="match status" value="1"/>
</dbReference>
<feature type="region of interest" description="Disordered" evidence="9">
    <location>
        <begin position="16"/>
        <end position="76"/>
    </location>
</feature>
<dbReference type="PROSITE" id="PS00463">
    <property type="entry name" value="ZN2_CY6_FUNGAL_1"/>
    <property type="match status" value="1"/>
</dbReference>
<feature type="domain" description="Zn(2)-C6 fungal-type" evidence="10">
    <location>
        <begin position="162"/>
        <end position="192"/>
    </location>
</feature>
<keyword evidence="1" id="KW-0479">Metal-binding</keyword>
<protein>
    <recommendedName>
        <fullName evidence="10">Zn(2)-C6 fungal-type domain-containing protein</fullName>
    </recommendedName>
</protein>
<dbReference type="InterPro" id="IPR001138">
    <property type="entry name" value="Zn2Cys6_DnaBD"/>
</dbReference>
<dbReference type="AlphaFoldDB" id="A0AAD9W476"/>
<dbReference type="EMBL" id="JAUJFL010000003">
    <property type="protein sequence ID" value="KAK2608031.1"/>
    <property type="molecule type" value="Genomic_DNA"/>
</dbReference>
<evidence type="ECO:0000256" key="6">
    <source>
        <dbReference type="ARBA" id="ARBA00023163"/>
    </source>
</evidence>
<dbReference type="InterPro" id="IPR051439">
    <property type="entry name" value="XlnR/Xlr1"/>
</dbReference>
<feature type="compositionally biased region" description="Low complexity" evidence="9">
    <location>
        <begin position="106"/>
        <end position="117"/>
    </location>
</feature>
<keyword evidence="3" id="KW-0805">Transcription regulation</keyword>
<gene>
    <name evidence="11" type="ORF">N8I77_006668</name>
</gene>
<dbReference type="GO" id="GO:0003677">
    <property type="term" value="F:DNA binding"/>
    <property type="evidence" value="ECO:0007669"/>
    <property type="project" value="UniProtKB-KW"/>
</dbReference>
<dbReference type="PANTHER" id="PTHR47663">
    <property type="entry name" value="XYLANOLYTIC TRANSCRIPTIONAL ACTIVATOR XLNR-RELATED"/>
    <property type="match status" value="1"/>
</dbReference>
<keyword evidence="5" id="KW-0010">Activator</keyword>
<dbReference type="PANTHER" id="PTHR47663:SF1">
    <property type="entry name" value="XYLANOLYTIC TRANSCRIPTIONAL ACTIVATOR XLNR-RELATED"/>
    <property type="match status" value="1"/>
</dbReference>
<evidence type="ECO:0000259" key="10">
    <source>
        <dbReference type="PROSITE" id="PS50048"/>
    </source>
</evidence>
<keyword evidence="2" id="KW-0862">Zinc</keyword>
<accession>A0AAD9W476</accession>
<evidence type="ECO:0000256" key="3">
    <source>
        <dbReference type="ARBA" id="ARBA00023015"/>
    </source>
</evidence>
<evidence type="ECO:0000256" key="5">
    <source>
        <dbReference type="ARBA" id="ARBA00023159"/>
    </source>
</evidence>
<keyword evidence="12" id="KW-1185">Reference proteome</keyword>
<sequence length="802" mass="89367">MSGYHENHLVSGTSAVHSLTNPLPHQHQHQHQQQTKPAASVPPYLSPPNPAAAHTPHALSHNGRTQGPSSAYAASAHDSLTSALQVPITPHGIVNTSAQHQHHQQQIHPSPPQSQHIRAPASQYSPPGGHASSASPQSQQAPTPAASTSSAPSKKNTRIPRACDLCSTRKVKCEGGTPPCAPCRDLGVPCTYDRVKKRRGPPNRAAEAAKQAEKRQRLEIDGLSDSTPPHQHAAQALVSLGAPGTPTVMDAEQCIAPLGILKLFVDDFYTYIHPLCPFPHEPTFRAAFENREDRTNPDFLALLAGMVAALVASFPRSARLHLKASHSYEKFPRSIMLVDRCVKVALDMRNAETMLKDTVTVNDASVSYFICLAMGYTMRWNQCRRYMGESLRFLREMGFHRRRPPPTSLSLNERPDDQPNDFITEEIGKRIYWTLFFGVRSMTQLGASSRDLIIPPATPNTSYPDCPREVDDQYILPDRILPQPERTVSILTGFVRCIQNYQTMDDLVRIELAHGTSAYTWEQQKHYLHESLVKVKAVEQNLPPALKLDLSAHTPTKTYARLVQKSSSDASAYQYVPPAYPNNQPTNDVRHLFAADEKKKRYLQYEIQKANLYASIVATRSHYVERYMALREIYLVNKRAEQARLNGPGGSVIYRTAPDMSSSSLAAAAVQAVTEQINDSIDDMFFAERDEVVHNFFTVLMSIDQHNMEPNGASLISKIRQVAVTLLGDPADRKRSYELQNEEYLRVFLEILTRLEKTGTGTAPSPGGQTGGTMTCEDEEQELRTWADLREQQERMARIAFI</sequence>
<keyword evidence="6" id="KW-0804">Transcription</keyword>
<comment type="caution">
    <text evidence="11">The sequence shown here is derived from an EMBL/GenBank/DDBJ whole genome shotgun (WGS) entry which is preliminary data.</text>
</comment>
<dbReference type="InterPro" id="IPR007219">
    <property type="entry name" value="XnlR_reg_dom"/>
</dbReference>
<organism evidence="11 12">
    <name type="scientific">Phomopsis amygdali</name>
    <name type="common">Fusicoccum amygdali</name>
    <dbReference type="NCBI Taxonomy" id="1214568"/>
    <lineage>
        <taxon>Eukaryota</taxon>
        <taxon>Fungi</taxon>
        <taxon>Dikarya</taxon>
        <taxon>Ascomycota</taxon>
        <taxon>Pezizomycotina</taxon>
        <taxon>Sordariomycetes</taxon>
        <taxon>Sordariomycetidae</taxon>
        <taxon>Diaporthales</taxon>
        <taxon>Diaporthaceae</taxon>
        <taxon>Diaporthe</taxon>
    </lineage>
</organism>
<name>A0AAD9W476_PHOAM</name>
<evidence type="ECO:0000256" key="4">
    <source>
        <dbReference type="ARBA" id="ARBA00023125"/>
    </source>
</evidence>
<evidence type="ECO:0000313" key="11">
    <source>
        <dbReference type="EMBL" id="KAK2608031.1"/>
    </source>
</evidence>
<comment type="similarity">
    <text evidence="8">Belongs to the xlnR/xlr1 family.</text>
</comment>
<evidence type="ECO:0000256" key="1">
    <source>
        <dbReference type="ARBA" id="ARBA00022723"/>
    </source>
</evidence>
<keyword evidence="4" id="KW-0238">DNA-binding</keyword>
<dbReference type="PROSITE" id="PS50048">
    <property type="entry name" value="ZN2_CY6_FUNGAL_2"/>
    <property type="match status" value="1"/>
</dbReference>
<dbReference type="CDD" id="cd00067">
    <property type="entry name" value="GAL4"/>
    <property type="match status" value="1"/>
</dbReference>
<keyword evidence="7" id="KW-0539">Nucleus</keyword>
<dbReference type="InterPro" id="IPR036864">
    <property type="entry name" value="Zn2-C6_fun-type_DNA-bd_sf"/>
</dbReference>
<evidence type="ECO:0000313" key="12">
    <source>
        <dbReference type="Proteomes" id="UP001265746"/>
    </source>
</evidence>
<evidence type="ECO:0000256" key="8">
    <source>
        <dbReference type="ARBA" id="ARBA00037990"/>
    </source>
</evidence>
<evidence type="ECO:0000256" key="7">
    <source>
        <dbReference type="ARBA" id="ARBA00023242"/>
    </source>
</evidence>
<dbReference type="GO" id="GO:0008270">
    <property type="term" value="F:zinc ion binding"/>
    <property type="evidence" value="ECO:0007669"/>
    <property type="project" value="InterPro"/>
</dbReference>
<dbReference type="Gene3D" id="4.10.240.10">
    <property type="entry name" value="Zn(2)-C6 fungal-type DNA-binding domain"/>
    <property type="match status" value="1"/>
</dbReference>